<dbReference type="PROSITE" id="PS50005">
    <property type="entry name" value="TPR"/>
    <property type="match status" value="2"/>
</dbReference>
<comment type="caution">
    <text evidence="6">The sequence shown here is derived from an EMBL/GenBank/DDBJ whole genome shotgun (WGS) entry which is preliminary data.</text>
</comment>
<dbReference type="Pfam" id="PF23914">
    <property type="entry name" value="TPR_CcmH_CycH"/>
    <property type="match status" value="1"/>
</dbReference>
<proteinExistence type="predicted"/>
<dbReference type="AlphaFoldDB" id="A0A5A7MPA5"/>
<dbReference type="GO" id="GO:0017004">
    <property type="term" value="P:cytochrome complex assembly"/>
    <property type="evidence" value="ECO:0007669"/>
    <property type="project" value="UniProtKB-KW"/>
</dbReference>
<evidence type="ECO:0000313" key="7">
    <source>
        <dbReference type="Proteomes" id="UP000322084"/>
    </source>
</evidence>
<dbReference type="Gene3D" id="1.25.40.10">
    <property type="entry name" value="Tetratricopeptide repeat domain"/>
    <property type="match status" value="2"/>
</dbReference>
<protein>
    <recommendedName>
        <fullName evidence="5">Cytochrome c-type biogenesis protein H TPR domain-containing protein</fullName>
    </recommendedName>
</protein>
<keyword evidence="3 4" id="KW-0802">TPR repeat</keyword>
<gene>
    <name evidence="6" type="ORF">JCM17844_13330</name>
</gene>
<feature type="domain" description="Cytochrome c-type biogenesis protein H TPR" evidence="5">
    <location>
        <begin position="2"/>
        <end position="114"/>
    </location>
</feature>
<accession>A0A5A7MPA5</accession>
<evidence type="ECO:0000256" key="1">
    <source>
        <dbReference type="ARBA" id="ARBA00022737"/>
    </source>
</evidence>
<dbReference type="EMBL" id="BKCL01000003">
    <property type="protein sequence ID" value="GEQ97696.1"/>
    <property type="molecule type" value="Genomic_DNA"/>
</dbReference>
<feature type="repeat" description="TPR" evidence="4">
    <location>
        <begin position="8"/>
        <end position="41"/>
    </location>
</feature>
<dbReference type="PANTHER" id="PTHR47870:SF1">
    <property type="entry name" value="CYTOCHROME C-TYPE BIOGENESIS PROTEIN CCMH"/>
    <property type="match status" value="1"/>
</dbReference>
<dbReference type="SMART" id="SM00028">
    <property type="entry name" value="TPR"/>
    <property type="match status" value="3"/>
</dbReference>
<evidence type="ECO:0000313" key="6">
    <source>
        <dbReference type="EMBL" id="GEQ97696.1"/>
    </source>
</evidence>
<keyword evidence="1" id="KW-0677">Repeat</keyword>
<dbReference type="InterPro" id="IPR056413">
    <property type="entry name" value="TPR_CcmH_CycH"/>
</dbReference>
<evidence type="ECO:0000256" key="4">
    <source>
        <dbReference type="PROSITE-ProRule" id="PRU00339"/>
    </source>
</evidence>
<feature type="repeat" description="TPR" evidence="4">
    <location>
        <begin position="186"/>
        <end position="219"/>
    </location>
</feature>
<dbReference type="Proteomes" id="UP000322084">
    <property type="component" value="Unassembled WGS sequence"/>
</dbReference>
<reference evidence="6 7" key="1">
    <citation type="submission" date="2019-09" db="EMBL/GenBank/DDBJ databases">
        <title>NBRP : Genome information of microbial organism related human and environment.</title>
        <authorList>
            <person name="Hattori M."/>
            <person name="Oshima K."/>
            <person name="Inaba H."/>
            <person name="Suda W."/>
            <person name="Sakamoto M."/>
            <person name="Iino T."/>
            <person name="Kitahara M."/>
            <person name="Oshida Y."/>
            <person name="Iida T."/>
            <person name="Kudo T."/>
            <person name="Itoh T."/>
            <person name="Ohkuma M."/>
        </authorList>
    </citation>
    <scope>NUCLEOTIDE SEQUENCE [LARGE SCALE GENOMIC DNA]</scope>
    <source>
        <strain evidence="6 7">Hi-2</strain>
    </source>
</reference>
<dbReference type="PANTHER" id="PTHR47870">
    <property type="entry name" value="CYTOCHROME C-TYPE BIOGENESIS PROTEIN CCMH"/>
    <property type="match status" value="1"/>
</dbReference>
<organism evidence="6 7">
    <name type="scientific">Iodidimonas gelatinilytica</name>
    <dbReference type="NCBI Taxonomy" id="1236966"/>
    <lineage>
        <taxon>Bacteria</taxon>
        <taxon>Pseudomonadati</taxon>
        <taxon>Pseudomonadota</taxon>
        <taxon>Alphaproteobacteria</taxon>
        <taxon>Iodidimonadales</taxon>
        <taxon>Iodidimonadaceae</taxon>
        <taxon>Iodidimonas</taxon>
    </lineage>
</organism>
<evidence type="ECO:0000256" key="3">
    <source>
        <dbReference type="ARBA" id="ARBA00022803"/>
    </source>
</evidence>
<evidence type="ECO:0000256" key="2">
    <source>
        <dbReference type="ARBA" id="ARBA00022748"/>
    </source>
</evidence>
<dbReference type="Pfam" id="PF13181">
    <property type="entry name" value="TPR_8"/>
    <property type="match status" value="1"/>
</dbReference>
<keyword evidence="2" id="KW-0201">Cytochrome c-type biogenesis</keyword>
<sequence>MKDQPDRLDGWVLLGRTAFRADQPQRAVRAYTQAVRLAPDDAELQARLGEALISVAEGRITPAADLAFARALNRDPQNATAHYYVGLGLLQNDRPREALARWSDLLANSPDDAPWRADLSARVARLEAVLEQRQSLARQGEQSGLPALDAASIDAASQMSEDERTAMITGMVDRLAAKLEARPNDFEGWLQLAKAYMVLGDEESARNALDRARSIAPPDRLEEIDRHLNTLSR</sequence>
<name>A0A5A7MPA5_9PROT</name>
<dbReference type="SUPFAM" id="SSF48452">
    <property type="entry name" value="TPR-like"/>
    <property type="match status" value="1"/>
</dbReference>
<dbReference type="InterPro" id="IPR011990">
    <property type="entry name" value="TPR-like_helical_dom_sf"/>
</dbReference>
<dbReference type="RefSeq" id="WP_150000124.1">
    <property type="nucleotide sequence ID" value="NZ_BKCL01000003.1"/>
</dbReference>
<dbReference type="InterPro" id="IPR019734">
    <property type="entry name" value="TPR_rpt"/>
</dbReference>
<dbReference type="InterPro" id="IPR051263">
    <property type="entry name" value="C-type_cytochrome_biogenesis"/>
</dbReference>
<evidence type="ECO:0000259" key="5">
    <source>
        <dbReference type="Pfam" id="PF23914"/>
    </source>
</evidence>